<dbReference type="EMBL" id="MHLP01000031">
    <property type="protein sequence ID" value="OGZ11892.1"/>
    <property type="molecule type" value="Genomic_DNA"/>
</dbReference>
<accession>A0A1G2DEL7</accession>
<keyword evidence="2" id="KW-1003">Cell membrane</keyword>
<dbReference type="STRING" id="1798665.A2942_01870"/>
<keyword evidence="3 7" id="KW-0812">Transmembrane</keyword>
<evidence type="ECO:0000256" key="1">
    <source>
        <dbReference type="ARBA" id="ARBA00004651"/>
    </source>
</evidence>
<dbReference type="AlphaFoldDB" id="A0A1G2DEL7"/>
<proteinExistence type="inferred from homology"/>
<comment type="subcellular location">
    <subcellularLocation>
        <location evidence="1">Cell membrane</location>
        <topology evidence="1">Multi-pass membrane protein</topology>
    </subcellularLocation>
</comment>
<dbReference type="PANTHER" id="PTHR30572:SF4">
    <property type="entry name" value="ABC TRANSPORTER PERMEASE YTRF"/>
    <property type="match status" value="1"/>
</dbReference>
<evidence type="ECO:0000256" key="6">
    <source>
        <dbReference type="ARBA" id="ARBA00038076"/>
    </source>
</evidence>
<sequence>MLFRDAFKTATRSLAHGKMRSVLTMLGIVIGIASVIILMSIGQSAQNLILSEVEGIGSDLIIVIPGAPASGNFSAPASAQGIIITSLKERDADALRREPSIVAVAPEVRGQAEVVYGNNDESVSYQGVNADFFVARTLGVKEGRVLTKSDIDSGLRVAIIGLDLAQTLFSERVTPIDKTIRLNNMSFRVIGVLDKGGSGPFGVDQGNIVIVPLSVAQKQLLGINYYNDIVVKANSEYDVNFVKSRIAFVLRQNHGIMTADKDDFDIRTQEDILSLLGNITSILTLFLAAIASISLLVGGIGIMNIMLVAVTERTREIGLRKAVGATDTDILEQFLIESILLTLIGGAIGIAVGAGIVGLIYVVLSTFYASLGWAFAFPISAVLLGLLVSTLSGVAFGIYPARQAGKKNPIDALRYE</sequence>
<keyword evidence="4 7" id="KW-1133">Transmembrane helix</keyword>
<feature type="transmembrane region" description="Helical" evidence="7">
    <location>
        <begin position="21"/>
        <end position="41"/>
    </location>
</feature>
<dbReference type="Proteomes" id="UP000178534">
    <property type="component" value="Unassembled WGS sequence"/>
</dbReference>
<evidence type="ECO:0000256" key="7">
    <source>
        <dbReference type="SAM" id="Phobius"/>
    </source>
</evidence>
<evidence type="ECO:0000256" key="4">
    <source>
        <dbReference type="ARBA" id="ARBA00022989"/>
    </source>
</evidence>
<dbReference type="InterPro" id="IPR003838">
    <property type="entry name" value="ABC3_permease_C"/>
</dbReference>
<dbReference type="GO" id="GO:0022857">
    <property type="term" value="F:transmembrane transporter activity"/>
    <property type="evidence" value="ECO:0007669"/>
    <property type="project" value="TreeGrafter"/>
</dbReference>
<feature type="transmembrane region" description="Helical" evidence="7">
    <location>
        <begin position="339"/>
        <end position="363"/>
    </location>
</feature>
<dbReference type="Pfam" id="PF02687">
    <property type="entry name" value="FtsX"/>
    <property type="match status" value="1"/>
</dbReference>
<dbReference type="PANTHER" id="PTHR30572">
    <property type="entry name" value="MEMBRANE COMPONENT OF TRANSPORTER-RELATED"/>
    <property type="match status" value="1"/>
</dbReference>
<evidence type="ECO:0000259" key="8">
    <source>
        <dbReference type="Pfam" id="PF02687"/>
    </source>
</evidence>
<dbReference type="Pfam" id="PF12704">
    <property type="entry name" value="MacB_PCD"/>
    <property type="match status" value="1"/>
</dbReference>
<comment type="similarity">
    <text evidence="6">Belongs to the ABC-4 integral membrane protein family.</text>
</comment>
<keyword evidence="5 7" id="KW-0472">Membrane</keyword>
<organism evidence="10 11">
    <name type="scientific">Candidatus Lloydbacteria bacterium RIFCSPLOWO2_01_FULL_50_20</name>
    <dbReference type="NCBI Taxonomy" id="1798665"/>
    <lineage>
        <taxon>Bacteria</taxon>
        <taxon>Candidatus Lloydiibacteriota</taxon>
    </lineage>
</organism>
<evidence type="ECO:0000256" key="3">
    <source>
        <dbReference type="ARBA" id="ARBA00022692"/>
    </source>
</evidence>
<evidence type="ECO:0000256" key="5">
    <source>
        <dbReference type="ARBA" id="ARBA00023136"/>
    </source>
</evidence>
<dbReference type="InterPro" id="IPR025857">
    <property type="entry name" value="MacB_PCD"/>
</dbReference>
<protein>
    <recommendedName>
        <fullName evidence="12">Multidrug ABC transporter substrate-binding protein</fullName>
    </recommendedName>
</protein>
<feature type="transmembrane region" description="Helical" evidence="7">
    <location>
        <begin position="282"/>
        <end position="310"/>
    </location>
</feature>
<dbReference type="GO" id="GO:0005886">
    <property type="term" value="C:plasma membrane"/>
    <property type="evidence" value="ECO:0007669"/>
    <property type="project" value="UniProtKB-SubCell"/>
</dbReference>
<dbReference type="InterPro" id="IPR050250">
    <property type="entry name" value="Macrolide_Exporter_MacB"/>
</dbReference>
<comment type="caution">
    <text evidence="10">The sequence shown here is derived from an EMBL/GenBank/DDBJ whole genome shotgun (WGS) entry which is preliminary data.</text>
</comment>
<evidence type="ECO:0008006" key="12">
    <source>
        <dbReference type="Google" id="ProtNLM"/>
    </source>
</evidence>
<gene>
    <name evidence="10" type="ORF">A2942_01870</name>
</gene>
<name>A0A1G2DEL7_9BACT</name>
<feature type="domain" description="MacB-like periplasmic core" evidence="9">
    <location>
        <begin position="21"/>
        <end position="246"/>
    </location>
</feature>
<reference evidence="10 11" key="1">
    <citation type="journal article" date="2016" name="Nat. Commun.">
        <title>Thousands of microbial genomes shed light on interconnected biogeochemical processes in an aquifer system.</title>
        <authorList>
            <person name="Anantharaman K."/>
            <person name="Brown C.T."/>
            <person name="Hug L.A."/>
            <person name="Sharon I."/>
            <person name="Castelle C.J."/>
            <person name="Probst A.J."/>
            <person name="Thomas B.C."/>
            <person name="Singh A."/>
            <person name="Wilkins M.J."/>
            <person name="Karaoz U."/>
            <person name="Brodie E.L."/>
            <person name="Williams K.H."/>
            <person name="Hubbard S.S."/>
            <person name="Banfield J.F."/>
        </authorList>
    </citation>
    <scope>NUCLEOTIDE SEQUENCE [LARGE SCALE GENOMIC DNA]</scope>
</reference>
<evidence type="ECO:0000313" key="10">
    <source>
        <dbReference type="EMBL" id="OGZ11892.1"/>
    </source>
</evidence>
<feature type="domain" description="ABC3 transporter permease C-terminal" evidence="8">
    <location>
        <begin position="289"/>
        <end position="409"/>
    </location>
</feature>
<evidence type="ECO:0000259" key="9">
    <source>
        <dbReference type="Pfam" id="PF12704"/>
    </source>
</evidence>
<evidence type="ECO:0000256" key="2">
    <source>
        <dbReference type="ARBA" id="ARBA00022475"/>
    </source>
</evidence>
<evidence type="ECO:0000313" key="11">
    <source>
        <dbReference type="Proteomes" id="UP000178534"/>
    </source>
</evidence>
<feature type="transmembrane region" description="Helical" evidence="7">
    <location>
        <begin position="375"/>
        <end position="399"/>
    </location>
</feature>